<name>A0A832DMD6_9BACT</name>
<organism evidence="1">
    <name type="scientific">Ignavibacterium album</name>
    <dbReference type="NCBI Taxonomy" id="591197"/>
    <lineage>
        <taxon>Bacteria</taxon>
        <taxon>Pseudomonadati</taxon>
        <taxon>Ignavibacteriota</taxon>
        <taxon>Ignavibacteria</taxon>
        <taxon>Ignavibacteriales</taxon>
        <taxon>Ignavibacteriaceae</taxon>
        <taxon>Ignavibacterium</taxon>
    </lineage>
</organism>
<proteinExistence type="predicted"/>
<dbReference type="EMBL" id="DSVI01000007">
    <property type="protein sequence ID" value="HGT47466.1"/>
    <property type="molecule type" value="Genomic_DNA"/>
</dbReference>
<comment type="caution">
    <text evidence="1">The sequence shown here is derived from an EMBL/GenBank/DDBJ whole genome shotgun (WGS) entry which is preliminary data.</text>
</comment>
<evidence type="ECO:0008006" key="2">
    <source>
        <dbReference type="Google" id="ProtNLM"/>
    </source>
</evidence>
<sequence>MKSIFSTFILLTILFLSEISFADKPPSSKAQGFFFGVGVGPRLPLGDFSTTTDVGYGFNLEFSYTDNEFLPVFLYTTVGFEQYPGSQNFYRETDYSNFHTNTLPVNFGARYYFPPLAENIVLFMPIIQISGSYTYYQKLHEFKPGRGKTNFLEENSKFGFSVGGGISMFMLELLASYNFFESNQYLAFDLRVRIPIFISL</sequence>
<dbReference type="AlphaFoldDB" id="A0A832DMD6"/>
<protein>
    <recommendedName>
        <fullName evidence="2">Outer membrane protein beta-barrel domain-containing protein</fullName>
    </recommendedName>
</protein>
<gene>
    <name evidence="1" type="ORF">ENS56_05495</name>
</gene>
<evidence type="ECO:0000313" key="1">
    <source>
        <dbReference type="EMBL" id="HGT47466.1"/>
    </source>
</evidence>
<accession>A0A832DMD6</accession>
<reference evidence="1" key="1">
    <citation type="journal article" date="2020" name="mSystems">
        <title>Genome- and Community-Level Interaction Insights into Carbon Utilization and Element Cycling Functions of Hydrothermarchaeota in Hydrothermal Sediment.</title>
        <authorList>
            <person name="Zhou Z."/>
            <person name="Liu Y."/>
            <person name="Xu W."/>
            <person name="Pan J."/>
            <person name="Luo Z.H."/>
            <person name="Li M."/>
        </authorList>
    </citation>
    <scope>NUCLEOTIDE SEQUENCE [LARGE SCALE GENOMIC DNA]</scope>
    <source>
        <strain evidence="1">SpSt-500</strain>
    </source>
</reference>